<dbReference type="PANTHER" id="PTHR48090">
    <property type="entry name" value="UNDECAPRENYL-PHOSPHATE 4-DEOXY-4-FORMAMIDO-L-ARABINOSE TRANSFERASE-RELATED"/>
    <property type="match status" value="1"/>
</dbReference>
<evidence type="ECO:0000313" key="3">
    <source>
        <dbReference type="Proteomes" id="UP000196594"/>
    </source>
</evidence>
<gene>
    <name evidence="2" type="ORF">CBM15_17930</name>
</gene>
<sequence>MEQVIIMIPALNPLPALLQFVRKLRALPIAHIIVINDGSEEKYNRLFEQLQQEGCDVLTHDQNLGKGRALKTGMEYILKSRLRTKGIITVGAHGQHSMLDVEQVLSSTKIFSDGIILGIRDFKDSDYPFISKLQNRAYSMMFELFIRKRLLDIQTGLRYIPRKHLPWLCKVKGESYHYDTNMLIEAIRRKVPVYEVPIGHAKLRKNSIIYYDEVLNPTKIFQQLWINFLHKRQNTK</sequence>
<evidence type="ECO:0000259" key="1">
    <source>
        <dbReference type="Pfam" id="PF00535"/>
    </source>
</evidence>
<keyword evidence="3" id="KW-1185">Reference proteome</keyword>
<feature type="domain" description="Glycosyltransferase 2-like" evidence="1">
    <location>
        <begin position="6"/>
        <end position="149"/>
    </location>
</feature>
<dbReference type="RefSeq" id="WP_087618533.1">
    <property type="nucleotide sequence ID" value="NZ_JAFBEY010000013.1"/>
</dbReference>
<dbReference type="EMBL" id="NHNT01000016">
    <property type="protein sequence ID" value="OUZ37514.1"/>
    <property type="molecule type" value="Genomic_DNA"/>
</dbReference>
<protein>
    <submittedName>
        <fullName evidence="2">Dolichyl-phosphate mannose synthase</fullName>
    </submittedName>
</protein>
<evidence type="ECO:0000313" key="2">
    <source>
        <dbReference type="EMBL" id="OUZ37514.1"/>
    </source>
</evidence>
<dbReference type="Pfam" id="PF00535">
    <property type="entry name" value="Glycos_transf_2"/>
    <property type="match status" value="1"/>
</dbReference>
<dbReference type="Proteomes" id="UP000196594">
    <property type="component" value="Unassembled WGS sequence"/>
</dbReference>
<dbReference type="InterPro" id="IPR029044">
    <property type="entry name" value="Nucleotide-diphossugar_trans"/>
</dbReference>
<comment type="caution">
    <text evidence="2">The sequence shown here is derived from an EMBL/GenBank/DDBJ whole genome shotgun (WGS) entry which is preliminary data.</text>
</comment>
<dbReference type="PANTHER" id="PTHR48090:SF7">
    <property type="entry name" value="RFBJ PROTEIN"/>
    <property type="match status" value="1"/>
</dbReference>
<dbReference type="Gene3D" id="3.90.550.10">
    <property type="entry name" value="Spore Coat Polysaccharide Biosynthesis Protein SpsA, Chain A"/>
    <property type="match status" value="1"/>
</dbReference>
<dbReference type="SUPFAM" id="SSF53448">
    <property type="entry name" value="Nucleotide-diphospho-sugar transferases"/>
    <property type="match status" value="1"/>
</dbReference>
<accession>A0ABX3ZCS2</accession>
<organism evidence="2 3">
    <name type="scientific">Solibacillus kalamii</name>
    <dbReference type="NCBI Taxonomy" id="1748298"/>
    <lineage>
        <taxon>Bacteria</taxon>
        <taxon>Bacillati</taxon>
        <taxon>Bacillota</taxon>
        <taxon>Bacilli</taxon>
        <taxon>Bacillales</taxon>
        <taxon>Caryophanaceae</taxon>
        <taxon>Solibacillus</taxon>
    </lineage>
</organism>
<reference evidence="2 3" key="1">
    <citation type="journal article" date="2017" name="Int. J. Syst. Evol. Microbiol.">
        <title>Solibacillus kalamii sp. nov., isolated from a high-efficiency particulate arrestance filter system used in the International Space Station.</title>
        <authorList>
            <person name="Checinska Sielaff A."/>
            <person name="Kumar R.M."/>
            <person name="Pal D."/>
            <person name="Mayilraj S."/>
            <person name="Venkateswaran K."/>
        </authorList>
    </citation>
    <scope>NUCLEOTIDE SEQUENCE [LARGE SCALE GENOMIC DNA]</scope>
    <source>
        <strain evidence="2 3">ISSFR-015</strain>
    </source>
</reference>
<proteinExistence type="predicted"/>
<dbReference type="InterPro" id="IPR050256">
    <property type="entry name" value="Glycosyltransferase_2"/>
</dbReference>
<name>A0ABX3ZCS2_9BACL</name>
<dbReference type="InterPro" id="IPR001173">
    <property type="entry name" value="Glyco_trans_2-like"/>
</dbReference>